<protein>
    <submittedName>
        <fullName evidence="3">PKD domain-containing protein</fullName>
    </submittedName>
</protein>
<evidence type="ECO:0000313" key="4">
    <source>
        <dbReference type="Proteomes" id="UP000599109"/>
    </source>
</evidence>
<organism evidence="3 4">
    <name type="scientific">Ramlibacter monticola</name>
    <dbReference type="NCBI Taxonomy" id="1926872"/>
    <lineage>
        <taxon>Bacteria</taxon>
        <taxon>Pseudomonadati</taxon>
        <taxon>Pseudomonadota</taxon>
        <taxon>Betaproteobacteria</taxon>
        <taxon>Burkholderiales</taxon>
        <taxon>Comamonadaceae</taxon>
        <taxon>Ramlibacter</taxon>
    </lineage>
</organism>
<dbReference type="PROSITE" id="PS51257">
    <property type="entry name" value="PROKAR_LIPOPROTEIN"/>
    <property type="match status" value="1"/>
</dbReference>
<feature type="domain" description="PKD" evidence="2">
    <location>
        <begin position="524"/>
        <end position="608"/>
    </location>
</feature>
<dbReference type="Gene3D" id="2.60.40.10">
    <property type="entry name" value="Immunoglobulins"/>
    <property type="match status" value="1"/>
</dbReference>
<evidence type="ECO:0000313" key="3">
    <source>
        <dbReference type="EMBL" id="MBL0392501.1"/>
    </source>
</evidence>
<evidence type="ECO:0000256" key="1">
    <source>
        <dbReference type="SAM" id="SignalP"/>
    </source>
</evidence>
<dbReference type="InterPro" id="IPR000601">
    <property type="entry name" value="PKD_dom"/>
</dbReference>
<comment type="caution">
    <text evidence="3">The sequence shown here is derived from an EMBL/GenBank/DDBJ whole genome shotgun (WGS) entry which is preliminary data.</text>
</comment>
<feature type="chain" id="PRO_5037741698" evidence="1">
    <location>
        <begin position="25"/>
        <end position="608"/>
    </location>
</feature>
<dbReference type="PROSITE" id="PS50093">
    <property type="entry name" value="PKD"/>
    <property type="match status" value="1"/>
</dbReference>
<keyword evidence="1" id="KW-0732">Signal</keyword>
<feature type="signal peptide" evidence="1">
    <location>
        <begin position="1"/>
        <end position="24"/>
    </location>
</feature>
<dbReference type="EMBL" id="JAEQNE010000003">
    <property type="protein sequence ID" value="MBL0392501.1"/>
    <property type="molecule type" value="Genomic_DNA"/>
</dbReference>
<dbReference type="SMART" id="SM00089">
    <property type="entry name" value="PKD"/>
    <property type="match status" value="1"/>
</dbReference>
<dbReference type="RefSeq" id="WP_201675123.1">
    <property type="nucleotide sequence ID" value="NZ_JAEQNE010000003.1"/>
</dbReference>
<dbReference type="CDD" id="cd00146">
    <property type="entry name" value="PKD"/>
    <property type="match status" value="1"/>
</dbReference>
<dbReference type="AlphaFoldDB" id="A0A936Z297"/>
<reference evidence="3 4" key="1">
    <citation type="journal article" date="2017" name="Int. J. Syst. Evol. Microbiol.">
        <title>Ramlibacter monticola sp. nov., isolated from forest soil.</title>
        <authorList>
            <person name="Chaudhary D.K."/>
            <person name="Kim J."/>
        </authorList>
    </citation>
    <scope>NUCLEOTIDE SEQUENCE [LARGE SCALE GENOMIC DNA]</scope>
    <source>
        <strain evidence="3 4">KACC 19175</strain>
    </source>
</reference>
<proteinExistence type="predicted"/>
<dbReference type="Proteomes" id="UP000599109">
    <property type="component" value="Unassembled WGS sequence"/>
</dbReference>
<dbReference type="InterPro" id="IPR013783">
    <property type="entry name" value="Ig-like_fold"/>
</dbReference>
<name>A0A936Z297_9BURK</name>
<sequence>MAKEPKTMKLPRLALLFLASLLAACGGGSDSGSSVAVLADTPRVESAAVLADSLVAPIYALDFVAPAASGADLNDDGDVIGKSRADPGCGPFCLPPDDPVVWKGGQRIVLPLAGGVDASSQYPRFINNLGTIAGVTGTIGSSTRAALWRPEGNAYVPQDLGVYPGTSSVDIAGLDDQDRLVGWATLGAAIPSFALPVMWSQATGMADLRALGYPNERPAAMSRGGKVVTWGSWYQLGDRSSVVPLPPLPQGFVGAGSNGSAINDAGDQAHFLVSITSTKNLVYPFRLSAQGGWQPIGGPTGQLSAWGMGSISAGQDVTFTALGTGFVAAGPAGAGQPLNDRISPAYPGATVGQAGPMNASGQILSQVMLGRSHRLVKLTPAAPCASNCLVSRSLAMSAQFVEDPALPGSCVRGGKMYNLTSVSVTVTSEAGLPIANALVNGRFLDDYWSNRQVTGTTDASGVASWTLKGPCGVGAVAFLVENAALGTRSFDRIRGTLSVAAIPVTASGPVQDPTPTLTPTPSAGVAPVAVVAVTCTAGRTCNFAATGSYDPDGSIAAYRWAENRGTVWSMQAAFTRTFAKAGKQSVTLQVTDNTGLSASKKVTFTVPS</sequence>
<dbReference type="InterPro" id="IPR035986">
    <property type="entry name" value="PKD_dom_sf"/>
</dbReference>
<dbReference type="Pfam" id="PF18911">
    <property type="entry name" value="PKD_4"/>
    <property type="match status" value="1"/>
</dbReference>
<keyword evidence="4" id="KW-1185">Reference proteome</keyword>
<gene>
    <name evidence="3" type="ORF">JJ685_15280</name>
</gene>
<evidence type="ECO:0000259" key="2">
    <source>
        <dbReference type="PROSITE" id="PS50093"/>
    </source>
</evidence>
<dbReference type="SUPFAM" id="SSF49299">
    <property type="entry name" value="PKD domain"/>
    <property type="match status" value="1"/>
</dbReference>
<dbReference type="InterPro" id="IPR022409">
    <property type="entry name" value="PKD/Chitinase_dom"/>
</dbReference>
<accession>A0A936Z297</accession>